<feature type="compositionally biased region" description="Polar residues" evidence="1">
    <location>
        <begin position="28"/>
        <end position="46"/>
    </location>
</feature>
<evidence type="ECO:0000256" key="1">
    <source>
        <dbReference type="SAM" id="MobiDB-lite"/>
    </source>
</evidence>
<sequence>MLKNTRSGSSSSTLEKIKKSRPQLAVAGSSTSRRAQAANQEANSGMRSIKDKKGKSKAKDRDASNLFKVQSITILPFGLSFVAGVLQLPEEHQKIPNKYEIQTAVLHGLAVIGDENGIELDRTWSHEQLNDFFSDRLPKPFAHLLRQSNGVPSYHLGPCSQPGSMRITIKGANTTGFRNNRLWILSREPIPRNILAEWIDPVAREFRISADSPDNAESDSDSEEAVNSPKPARRRRAKRRSIDNDDHEEDEEPPKKKQKNASGKARAHNLPEIFNDDVAHEIMDSDGSDFIDLTADDILQSPRRPSTPPLFLPATPLPPAKSPVNPTLSPEFKVDKSLGDPYAANQTYDF</sequence>
<feature type="compositionally biased region" description="Pro residues" evidence="1">
    <location>
        <begin position="305"/>
        <end position="321"/>
    </location>
</feature>
<reference evidence="2" key="1">
    <citation type="submission" date="2020-05" db="EMBL/GenBank/DDBJ databases">
        <title>Mycena genomes resolve the evolution of fungal bioluminescence.</title>
        <authorList>
            <person name="Tsai I.J."/>
        </authorList>
    </citation>
    <scope>NUCLEOTIDE SEQUENCE</scope>
    <source>
        <strain evidence="2">CCC161011</strain>
    </source>
</reference>
<feature type="compositionally biased region" description="Polar residues" evidence="1">
    <location>
        <begin position="1"/>
        <end position="14"/>
    </location>
</feature>
<feature type="compositionally biased region" description="Acidic residues" evidence="1">
    <location>
        <begin position="214"/>
        <end position="224"/>
    </location>
</feature>
<dbReference type="AlphaFoldDB" id="A0A8H7CZF6"/>
<proteinExistence type="predicted"/>
<feature type="region of interest" description="Disordered" evidence="1">
    <location>
        <begin position="211"/>
        <end position="270"/>
    </location>
</feature>
<evidence type="ECO:0000313" key="2">
    <source>
        <dbReference type="EMBL" id="KAF7353832.1"/>
    </source>
</evidence>
<feature type="region of interest" description="Disordered" evidence="1">
    <location>
        <begin position="301"/>
        <end position="350"/>
    </location>
</feature>
<protein>
    <submittedName>
        <fullName evidence="2">Uncharacterized protein</fullName>
    </submittedName>
</protein>
<feature type="region of interest" description="Disordered" evidence="1">
    <location>
        <begin position="1"/>
        <end position="61"/>
    </location>
</feature>
<organism evidence="2 3">
    <name type="scientific">Mycena venus</name>
    <dbReference type="NCBI Taxonomy" id="2733690"/>
    <lineage>
        <taxon>Eukaryota</taxon>
        <taxon>Fungi</taxon>
        <taxon>Dikarya</taxon>
        <taxon>Basidiomycota</taxon>
        <taxon>Agaricomycotina</taxon>
        <taxon>Agaricomycetes</taxon>
        <taxon>Agaricomycetidae</taxon>
        <taxon>Agaricales</taxon>
        <taxon>Marasmiineae</taxon>
        <taxon>Mycenaceae</taxon>
        <taxon>Mycena</taxon>
    </lineage>
</organism>
<gene>
    <name evidence="2" type="ORF">MVEN_01068800</name>
</gene>
<dbReference type="EMBL" id="JACAZI010000008">
    <property type="protein sequence ID" value="KAF7353832.1"/>
    <property type="molecule type" value="Genomic_DNA"/>
</dbReference>
<accession>A0A8H7CZF6</accession>
<keyword evidence="3" id="KW-1185">Reference proteome</keyword>
<evidence type="ECO:0000313" key="3">
    <source>
        <dbReference type="Proteomes" id="UP000620124"/>
    </source>
</evidence>
<comment type="caution">
    <text evidence="2">The sequence shown here is derived from an EMBL/GenBank/DDBJ whole genome shotgun (WGS) entry which is preliminary data.</text>
</comment>
<name>A0A8H7CZF6_9AGAR</name>
<dbReference type="OrthoDB" id="3024057at2759"/>
<dbReference type="Proteomes" id="UP000620124">
    <property type="component" value="Unassembled WGS sequence"/>
</dbReference>